<feature type="transmembrane region" description="Helical" evidence="1">
    <location>
        <begin position="47"/>
        <end position="68"/>
    </location>
</feature>
<name>A0A538T5G9_UNCEI</name>
<evidence type="ECO:0000313" key="2">
    <source>
        <dbReference type="EMBL" id="TMQ58886.1"/>
    </source>
</evidence>
<comment type="caution">
    <text evidence="2">The sequence shown here is derived from an EMBL/GenBank/DDBJ whole genome shotgun (WGS) entry which is preliminary data.</text>
</comment>
<dbReference type="Proteomes" id="UP000316852">
    <property type="component" value="Unassembled WGS sequence"/>
</dbReference>
<sequence length="114" mass="12876">MSWMVTLKPYFQRWEPLRVWYNLILFVVLVVSHVPYMGVAFLEPMVFLIWLAGAVLANICFLAGPLAEAYLSWLGIRSRYILPVLFIGGVLISIPCVVFFTPLLPFARMGLGGP</sequence>
<keyword evidence="1" id="KW-0812">Transmembrane</keyword>
<reference evidence="2 3" key="1">
    <citation type="journal article" date="2019" name="Nat. Microbiol.">
        <title>Mediterranean grassland soil C-N compound turnover is dependent on rainfall and depth, and is mediated by genomically divergent microorganisms.</title>
        <authorList>
            <person name="Diamond S."/>
            <person name="Andeer P.F."/>
            <person name="Li Z."/>
            <person name="Crits-Christoph A."/>
            <person name="Burstein D."/>
            <person name="Anantharaman K."/>
            <person name="Lane K.R."/>
            <person name="Thomas B.C."/>
            <person name="Pan C."/>
            <person name="Northen T.R."/>
            <person name="Banfield J.F."/>
        </authorList>
    </citation>
    <scope>NUCLEOTIDE SEQUENCE [LARGE SCALE GENOMIC DNA]</scope>
    <source>
        <strain evidence="2">WS_6</strain>
    </source>
</reference>
<evidence type="ECO:0000313" key="3">
    <source>
        <dbReference type="Proteomes" id="UP000316852"/>
    </source>
</evidence>
<protein>
    <submittedName>
        <fullName evidence="2">Uncharacterized protein</fullName>
    </submittedName>
</protein>
<proteinExistence type="predicted"/>
<feature type="transmembrane region" description="Helical" evidence="1">
    <location>
        <begin position="20"/>
        <end position="41"/>
    </location>
</feature>
<feature type="transmembrane region" description="Helical" evidence="1">
    <location>
        <begin position="80"/>
        <end position="104"/>
    </location>
</feature>
<evidence type="ECO:0000256" key="1">
    <source>
        <dbReference type="SAM" id="Phobius"/>
    </source>
</evidence>
<gene>
    <name evidence="2" type="ORF">E6K76_06600</name>
</gene>
<keyword evidence="1" id="KW-1133">Transmembrane helix</keyword>
<accession>A0A538T5G9</accession>
<dbReference type="EMBL" id="VBOW01000028">
    <property type="protein sequence ID" value="TMQ58886.1"/>
    <property type="molecule type" value="Genomic_DNA"/>
</dbReference>
<dbReference type="AlphaFoldDB" id="A0A538T5G9"/>
<keyword evidence="1" id="KW-0472">Membrane</keyword>
<organism evidence="2 3">
    <name type="scientific">Eiseniibacteriota bacterium</name>
    <dbReference type="NCBI Taxonomy" id="2212470"/>
    <lineage>
        <taxon>Bacteria</taxon>
        <taxon>Candidatus Eiseniibacteriota</taxon>
    </lineage>
</organism>